<dbReference type="Proteomes" id="UP000828390">
    <property type="component" value="Unassembled WGS sequence"/>
</dbReference>
<dbReference type="EMBL" id="JAIWYP010000007">
    <property type="protein sequence ID" value="KAH3801969.1"/>
    <property type="molecule type" value="Genomic_DNA"/>
</dbReference>
<reference evidence="1" key="1">
    <citation type="journal article" date="2019" name="bioRxiv">
        <title>The Genome of the Zebra Mussel, Dreissena polymorpha: A Resource for Invasive Species Research.</title>
        <authorList>
            <person name="McCartney M.A."/>
            <person name="Auch B."/>
            <person name="Kono T."/>
            <person name="Mallez S."/>
            <person name="Zhang Y."/>
            <person name="Obille A."/>
            <person name="Becker A."/>
            <person name="Abrahante J.E."/>
            <person name="Garbe J."/>
            <person name="Badalamenti J.P."/>
            <person name="Herman A."/>
            <person name="Mangelson H."/>
            <person name="Liachko I."/>
            <person name="Sullivan S."/>
            <person name="Sone E.D."/>
            <person name="Koren S."/>
            <person name="Silverstein K.A.T."/>
            <person name="Beckman K.B."/>
            <person name="Gohl D.M."/>
        </authorList>
    </citation>
    <scope>NUCLEOTIDE SEQUENCE</scope>
    <source>
        <strain evidence="1">Duluth1</strain>
        <tissue evidence="1">Whole animal</tissue>
    </source>
</reference>
<organism evidence="1 2">
    <name type="scientific">Dreissena polymorpha</name>
    <name type="common">Zebra mussel</name>
    <name type="synonym">Mytilus polymorpha</name>
    <dbReference type="NCBI Taxonomy" id="45954"/>
    <lineage>
        <taxon>Eukaryota</taxon>
        <taxon>Metazoa</taxon>
        <taxon>Spiralia</taxon>
        <taxon>Lophotrochozoa</taxon>
        <taxon>Mollusca</taxon>
        <taxon>Bivalvia</taxon>
        <taxon>Autobranchia</taxon>
        <taxon>Heteroconchia</taxon>
        <taxon>Euheterodonta</taxon>
        <taxon>Imparidentia</taxon>
        <taxon>Neoheterodontei</taxon>
        <taxon>Myida</taxon>
        <taxon>Dreissenoidea</taxon>
        <taxon>Dreissenidae</taxon>
        <taxon>Dreissena</taxon>
    </lineage>
</organism>
<proteinExistence type="predicted"/>
<gene>
    <name evidence="1" type="ORF">DPMN_155634</name>
</gene>
<accession>A0A9D4FMK4</accession>
<protein>
    <submittedName>
        <fullName evidence="1">Uncharacterized protein</fullName>
    </submittedName>
</protein>
<evidence type="ECO:0000313" key="2">
    <source>
        <dbReference type="Proteomes" id="UP000828390"/>
    </source>
</evidence>
<comment type="caution">
    <text evidence="1">The sequence shown here is derived from an EMBL/GenBank/DDBJ whole genome shotgun (WGS) entry which is preliminary data.</text>
</comment>
<keyword evidence="2" id="KW-1185">Reference proteome</keyword>
<dbReference type="AlphaFoldDB" id="A0A9D4FMK4"/>
<name>A0A9D4FMK4_DREPO</name>
<reference evidence="1" key="2">
    <citation type="submission" date="2020-11" db="EMBL/GenBank/DDBJ databases">
        <authorList>
            <person name="McCartney M.A."/>
            <person name="Auch B."/>
            <person name="Kono T."/>
            <person name="Mallez S."/>
            <person name="Becker A."/>
            <person name="Gohl D.M."/>
            <person name="Silverstein K.A.T."/>
            <person name="Koren S."/>
            <person name="Bechman K.B."/>
            <person name="Herman A."/>
            <person name="Abrahante J.E."/>
            <person name="Garbe J."/>
        </authorList>
    </citation>
    <scope>NUCLEOTIDE SEQUENCE</scope>
    <source>
        <strain evidence="1">Duluth1</strain>
        <tissue evidence="1">Whole animal</tissue>
    </source>
</reference>
<evidence type="ECO:0000313" key="1">
    <source>
        <dbReference type="EMBL" id="KAH3801969.1"/>
    </source>
</evidence>
<sequence length="52" mass="6166">MNVPFYRFSPLLSENVPLECVDEQRIETMLLDTHTYIEDPKNQQWINNSQPA</sequence>